<reference evidence="2 3" key="1">
    <citation type="submission" date="2023-11" db="EMBL/GenBank/DDBJ databases">
        <title>Halocaridina rubra genome assembly.</title>
        <authorList>
            <person name="Smith C."/>
        </authorList>
    </citation>
    <scope>NUCLEOTIDE SEQUENCE [LARGE SCALE GENOMIC DNA]</scope>
    <source>
        <strain evidence="2">EP-1</strain>
        <tissue evidence="2">Whole</tissue>
    </source>
</reference>
<evidence type="ECO:0000313" key="3">
    <source>
        <dbReference type="Proteomes" id="UP001381693"/>
    </source>
</evidence>
<sequence>MTHSMDDGEICRLLDEFSDLSDDDSVADPTYENETDTILESEESSPEDHQLTNEQLLLDAPEEPQLSRSAADEEPAEWVDIEDFQDFEPRFEPSRSRQCTIRSDLSRNSSALQIFL</sequence>
<evidence type="ECO:0000313" key="2">
    <source>
        <dbReference type="EMBL" id="KAK7071510.1"/>
    </source>
</evidence>
<feature type="compositionally biased region" description="Acidic residues" evidence="1">
    <location>
        <begin position="18"/>
        <end position="45"/>
    </location>
</feature>
<keyword evidence="3" id="KW-1185">Reference proteome</keyword>
<name>A0AAN8X3P9_HALRR</name>
<feature type="region of interest" description="Disordered" evidence="1">
    <location>
        <begin position="18"/>
        <end position="76"/>
    </location>
</feature>
<gene>
    <name evidence="2" type="ORF">SK128_010920</name>
</gene>
<organism evidence="2 3">
    <name type="scientific">Halocaridina rubra</name>
    <name type="common">Hawaiian red shrimp</name>
    <dbReference type="NCBI Taxonomy" id="373956"/>
    <lineage>
        <taxon>Eukaryota</taxon>
        <taxon>Metazoa</taxon>
        <taxon>Ecdysozoa</taxon>
        <taxon>Arthropoda</taxon>
        <taxon>Crustacea</taxon>
        <taxon>Multicrustacea</taxon>
        <taxon>Malacostraca</taxon>
        <taxon>Eumalacostraca</taxon>
        <taxon>Eucarida</taxon>
        <taxon>Decapoda</taxon>
        <taxon>Pleocyemata</taxon>
        <taxon>Caridea</taxon>
        <taxon>Atyoidea</taxon>
        <taxon>Atyidae</taxon>
        <taxon>Halocaridina</taxon>
    </lineage>
</organism>
<evidence type="ECO:0000256" key="1">
    <source>
        <dbReference type="SAM" id="MobiDB-lite"/>
    </source>
</evidence>
<dbReference type="Proteomes" id="UP001381693">
    <property type="component" value="Unassembled WGS sequence"/>
</dbReference>
<comment type="caution">
    <text evidence="2">The sequence shown here is derived from an EMBL/GenBank/DDBJ whole genome shotgun (WGS) entry which is preliminary data.</text>
</comment>
<accession>A0AAN8X3P9</accession>
<dbReference type="EMBL" id="JAXCGZ010014396">
    <property type="protein sequence ID" value="KAK7071510.1"/>
    <property type="molecule type" value="Genomic_DNA"/>
</dbReference>
<protein>
    <submittedName>
        <fullName evidence="2">Uncharacterized protein</fullName>
    </submittedName>
</protein>
<proteinExistence type="predicted"/>
<dbReference type="AlphaFoldDB" id="A0AAN8X3P9"/>